<dbReference type="SUPFAM" id="SSF52402">
    <property type="entry name" value="Adenine nucleotide alpha hydrolases-like"/>
    <property type="match status" value="1"/>
</dbReference>
<dbReference type="Proteomes" id="UP000295431">
    <property type="component" value="Unassembled WGS sequence"/>
</dbReference>
<evidence type="ECO:0000313" key="2">
    <source>
        <dbReference type="EMBL" id="TDB99967.1"/>
    </source>
</evidence>
<protein>
    <submittedName>
        <fullName evidence="2">Universal stress protein</fullName>
    </submittedName>
</protein>
<dbReference type="Pfam" id="PF00582">
    <property type="entry name" value="Usp"/>
    <property type="match status" value="1"/>
</dbReference>
<gene>
    <name evidence="2" type="ORF">E1284_40935</name>
</gene>
<dbReference type="AlphaFoldDB" id="A0A4R4MV35"/>
<dbReference type="CDD" id="cd00293">
    <property type="entry name" value="USP-like"/>
    <property type="match status" value="1"/>
</dbReference>
<reference evidence="2 3" key="1">
    <citation type="submission" date="2019-03" db="EMBL/GenBank/DDBJ databases">
        <title>Draft genome sequences of novel Actinobacteria.</title>
        <authorList>
            <person name="Sahin N."/>
            <person name="Ay H."/>
            <person name="Saygin H."/>
        </authorList>
    </citation>
    <scope>NUCLEOTIDE SEQUENCE [LARGE SCALE GENOMIC DNA]</scope>
    <source>
        <strain evidence="2 3">DSM 45347</strain>
    </source>
</reference>
<feature type="domain" description="UspA" evidence="1">
    <location>
        <begin position="15"/>
        <end position="144"/>
    </location>
</feature>
<dbReference type="InterPro" id="IPR014729">
    <property type="entry name" value="Rossmann-like_a/b/a_fold"/>
</dbReference>
<dbReference type="InterPro" id="IPR006016">
    <property type="entry name" value="UspA"/>
</dbReference>
<sequence length="147" mass="15704">MSPAPSWTIRSLPVRIVVGVDGSPASLSALRWAASEAQQRGAEVMAVRSWQDPPAPCTIAARHPTLDRERERARRALARDVRAVLGPAPAARVHQELAYGHPARNLLHLAAKAAVLVLGDAPTDRGPVRTACLRMSPCPVVLVPPDP</sequence>
<comment type="caution">
    <text evidence="2">The sequence shown here is derived from an EMBL/GenBank/DDBJ whole genome shotgun (WGS) entry which is preliminary data.</text>
</comment>
<dbReference type="RefSeq" id="WP_131945475.1">
    <property type="nucleotide sequence ID" value="NZ_SMJW01000575.1"/>
</dbReference>
<dbReference type="EMBL" id="SMJW01000575">
    <property type="protein sequence ID" value="TDB99967.1"/>
    <property type="molecule type" value="Genomic_DNA"/>
</dbReference>
<accession>A0A4R4MV35</accession>
<evidence type="ECO:0000259" key="1">
    <source>
        <dbReference type="Pfam" id="PF00582"/>
    </source>
</evidence>
<proteinExistence type="predicted"/>
<dbReference type="OrthoDB" id="3483824at2"/>
<keyword evidence="3" id="KW-1185">Reference proteome</keyword>
<organism evidence="2 3">
    <name type="scientific">Actinomadura bangladeshensis</name>
    <dbReference type="NCBI Taxonomy" id="453573"/>
    <lineage>
        <taxon>Bacteria</taxon>
        <taxon>Bacillati</taxon>
        <taxon>Actinomycetota</taxon>
        <taxon>Actinomycetes</taxon>
        <taxon>Streptosporangiales</taxon>
        <taxon>Thermomonosporaceae</taxon>
        <taxon>Actinomadura</taxon>
    </lineage>
</organism>
<feature type="non-terminal residue" evidence="2">
    <location>
        <position position="147"/>
    </location>
</feature>
<evidence type="ECO:0000313" key="3">
    <source>
        <dbReference type="Proteomes" id="UP000295431"/>
    </source>
</evidence>
<dbReference type="Gene3D" id="3.40.50.620">
    <property type="entry name" value="HUPs"/>
    <property type="match status" value="1"/>
</dbReference>
<name>A0A4R4MV35_9ACTN</name>